<dbReference type="GO" id="GO:0022627">
    <property type="term" value="C:cytosolic small ribosomal subunit"/>
    <property type="evidence" value="ECO:0007669"/>
    <property type="project" value="UniProtKB-UniRule"/>
</dbReference>
<reference evidence="8 9" key="1">
    <citation type="submission" date="2020-08" db="EMBL/GenBank/DDBJ databases">
        <title>Bridging the membrane lipid divide: bacteria of the FCB group superphylum have the potential to synthesize archaeal ether lipids.</title>
        <authorList>
            <person name="Villanueva L."/>
            <person name="Von Meijenfeldt F.A.B."/>
            <person name="Westbye A.B."/>
            <person name="Yadav S."/>
            <person name="Hopmans E.C."/>
            <person name="Dutilh B.E."/>
            <person name="Sinninghe Damste J.S."/>
        </authorList>
    </citation>
    <scope>NUCLEOTIDE SEQUENCE [LARGE SCALE GENOMIC DNA]</scope>
    <source>
        <strain evidence="8">NIOZ-UU47</strain>
    </source>
</reference>
<evidence type="ECO:0000256" key="6">
    <source>
        <dbReference type="HAMAP-Rule" id="MF_01345"/>
    </source>
</evidence>
<dbReference type="Pfam" id="PF00366">
    <property type="entry name" value="Ribosomal_S17"/>
    <property type="match status" value="1"/>
</dbReference>
<evidence type="ECO:0000256" key="4">
    <source>
        <dbReference type="ARBA" id="ARBA00022980"/>
    </source>
</evidence>
<accession>A0A8J6TDC8</accession>
<gene>
    <name evidence="6 8" type="primary">rpsQ</name>
    <name evidence="8" type="ORF">H8E41_11770</name>
</gene>
<evidence type="ECO:0000256" key="3">
    <source>
        <dbReference type="ARBA" id="ARBA00022884"/>
    </source>
</evidence>
<dbReference type="SUPFAM" id="SSF50249">
    <property type="entry name" value="Nucleic acid-binding proteins"/>
    <property type="match status" value="1"/>
</dbReference>
<dbReference type="GO" id="GO:0019843">
    <property type="term" value="F:rRNA binding"/>
    <property type="evidence" value="ECO:0007669"/>
    <property type="project" value="UniProtKB-UniRule"/>
</dbReference>
<dbReference type="AlphaFoldDB" id="A0A8J6TDC8"/>
<dbReference type="PROSITE" id="PS00056">
    <property type="entry name" value="RIBOSOMAL_S17"/>
    <property type="match status" value="1"/>
</dbReference>
<dbReference type="CDD" id="cd00364">
    <property type="entry name" value="Ribosomal_uS17"/>
    <property type="match status" value="1"/>
</dbReference>
<dbReference type="HAMAP" id="MF_01345_B">
    <property type="entry name" value="Ribosomal_uS17_B"/>
    <property type="match status" value="1"/>
</dbReference>
<dbReference type="NCBIfam" id="NF004123">
    <property type="entry name" value="PRK05610.1"/>
    <property type="match status" value="1"/>
</dbReference>
<dbReference type="NCBIfam" id="TIGR03635">
    <property type="entry name" value="uS17_bact"/>
    <property type="match status" value="1"/>
</dbReference>
<dbReference type="Proteomes" id="UP000614424">
    <property type="component" value="Unassembled WGS sequence"/>
</dbReference>
<dbReference type="PRINTS" id="PR00973">
    <property type="entry name" value="RIBOSOMALS17"/>
</dbReference>
<comment type="caution">
    <text evidence="8">The sequence shown here is derived from an EMBL/GenBank/DDBJ whole genome shotgun (WGS) entry which is preliminary data.</text>
</comment>
<evidence type="ECO:0000313" key="9">
    <source>
        <dbReference type="Proteomes" id="UP000614424"/>
    </source>
</evidence>
<dbReference type="GO" id="GO:0006412">
    <property type="term" value="P:translation"/>
    <property type="evidence" value="ECO:0007669"/>
    <property type="project" value="UniProtKB-UniRule"/>
</dbReference>
<dbReference type="PANTHER" id="PTHR10744:SF1">
    <property type="entry name" value="SMALL RIBOSOMAL SUBUNIT PROTEIN US17M"/>
    <property type="match status" value="1"/>
</dbReference>
<comment type="function">
    <text evidence="6">One of the primary rRNA binding proteins, it binds specifically to the 5'-end of 16S ribosomal RNA.</text>
</comment>
<keyword evidence="2 6" id="KW-0699">rRNA-binding</keyword>
<evidence type="ECO:0000256" key="2">
    <source>
        <dbReference type="ARBA" id="ARBA00022730"/>
    </source>
</evidence>
<dbReference type="EMBL" id="JACNJZ010000171">
    <property type="protein sequence ID" value="MBC8318576.1"/>
    <property type="molecule type" value="Genomic_DNA"/>
</dbReference>
<protein>
    <recommendedName>
        <fullName evidence="6">Small ribosomal subunit protein uS17</fullName>
    </recommendedName>
</protein>
<proteinExistence type="inferred from homology"/>
<comment type="subunit">
    <text evidence="6">Part of the 30S ribosomal subunit.</text>
</comment>
<organism evidence="8 9">
    <name type="scientific">Candidatus Desulfobia pelagia</name>
    <dbReference type="NCBI Taxonomy" id="2841692"/>
    <lineage>
        <taxon>Bacteria</taxon>
        <taxon>Pseudomonadati</taxon>
        <taxon>Thermodesulfobacteriota</taxon>
        <taxon>Desulfobulbia</taxon>
        <taxon>Desulfobulbales</taxon>
        <taxon>Desulfobulbaceae</taxon>
        <taxon>Candidatus Desulfobia</taxon>
    </lineage>
</organism>
<evidence type="ECO:0000256" key="5">
    <source>
        <dbReference type="ARBA" id="ARBA00023274"/>
    </source>
</evidence>
<sequence>MENEKTIKKTKVGVVISDKMEKSIVVQTERLIRHKVYGKFIRRHIKYMADDPESLCKIGDRVLIEECRPLSRKKRWRLLEVIEKAV</sequence>
<keyword evidence="5 6" id="KW-0687">Ribonucleoprotein</keyword>
<keyword evidence="3 6" id="KW-0694">RNA-binding</keyword>
<dbReference type="InterPro" id="IPR012340">
    <property type="entry name" value="NA-bd_OB-fold"/>
</dbReference>
<keyword evidence="4 6" id="KW-0689">Ribosomal protein</keyword>
<dbReference type="InterPro" id="IPR019984">
    <property type="entry name" value="Ribosomal_uS17_bact/chlr"/>
</dbReference>
<dbReference type="InterPro" id="IPR000266">
    <property type="entry name" value="Ribosomal_uS17"/>
</dbReference>
<evidence type="ECO:0000256" key="7">
    <source>
        <dbReference type="RuleBase" id="RU003872"/>
    </source>
</evidence>
<comment type="similarity">
    <text evidence="1 6 7">Belongs to the universal ribosomal protein uS17 family.</text>
</comment>
<evidence type="ECO:0000313" key="8">
    <source>
        <dbReference type="EMBL" id="MBC8318576.1"/>
    </source>
</evidence>
<evidence type="ECO:0000256" key="1">
    <source>
        <dbReference type="ARBA" id="ARBA00010254"/>
    </source>
</evidence>
<name>A0A8J6TDC8_9BACT</name>
<dbReference type="InterPro" id="IPR019979">
    <property type="entry name" value="Ribosomal_uS17_CS"/>
</dbReference>
<dbReference type="PANTHER" id="PTHR10744">
    <property type="entry name" value="40S RIBOSOMAL PROTEIN S11 FAMILY MEMBER"/>
    <property type="match status" value="1"/>
</dbReference>
<dbReference type="Gene3D" id="2.40.50.140">
    <property type="entry name" value="Nucleic acid-binding proteins"/>
    <property type="match status" value="1"/>
</dbReference>
<dbReference type="GO" id="GO:0003735">
    <property type="term" value="F:structural constituent of ribosome"/>
    <property type="evidence" value="ECO:0007669"/>
    <property type="project" value="UniProtKB-UniRule"/>
</dbReference>